<feature type="transmembrane region" description="Helical" evidence="1">
    <location>
        <begin position="95"/>
        <end position="115"/>
    </location>
</feature>
<proteinExistence type="predicted"/>
<feature type="transmembrane region" description="Helical" evidence="1">
    <location>
        <begin position="175"/>
        <end position="198"/>
    </location>
</feature>
<keyword evidence="3" id="KW-1185">Reference proteome</keyword>
<keyword evidence="1" id="KW-1133">Transmembrane helix</keyword>
<gene>
    <name evidence="2" type="ORF">L0668_09405</name>
</gene>
<keyword evidence="1" id="KW-0812">Transmembrane</keyword>
<protein>
    <submittedName>
        <fullName evidence="2">Uncharacterized protein</fullName>
    </submittedName>
</protein>
<comment type="caution">
    <text evidence="2">The sequence shown here is derived from an EMBL/GenBank/DDBJ whole genome shotgun (WGS) entry which is preliminary data.</text>
</comment>
<keyword evidence="1" id="KW-0472">Membrane</keyword>
<sequence length="239" mass="27415">MTNPTNNQVSLTDNIKRALKANFIPGVFLQVFALMIALSYFFWPASQSVFTFFADLKDTNGALYAIVSTALFGGVIPFLYLYLNGKIAFSASKQFLFYVFIWALLGWIVNEFYLFQSYLFGDGNDWLTIIKKAAFDQFVFSAILTCPWLTLVYLWKDQRFSWARTRPLLGELVKVQIPTTVLTNWLIWIPAVCLIYTMPPNLQIPLFNLVLCFFVLIFAILQSEPEVATSTQKTKEIDK</sequence>
<dbReference type="Proteomes" id="UP001521137">
    <property type="component" value="Unassembled WGS sequence"/>
</dbReference>
<feature type="transmembrane region" description="Helical" evidence="1">
    <location>
        <begin position="21"/>
        <end position="43"/>
    </location>
</feature>
<feature type="transmembrane region" description="Helical" evidence="1">
    <location>
        <begin position="135"/>
        <end position="155"/>
    </location>
</feature>
<dbReference type="RefSeq" id="WP_235312029.1">
    <property type="nucleotide sequence ID" value="NZ_JAKGAS010000004.1"/>
</dbReference>
<feature type="transmembrane region" description="Helical" evidence="1">
    <location>
        <begin position="204"/>
        <end position="221"/>
    </location>
</feature>
<name>A0ABS9D617_9ALTE</name>
<evidence type="ECO:0000313" key="2">
    <source>
        <dbReference type="EMBL" id="MCF2948321.1"/>
    </source>
</evidence>
<reference evidence="2 3" key="1">
    <citation type="submission" date="2022-01" db="EMBL/GenBank/DDBJ databases">
        <title>Paraglaciecola sp. G1-23.</title>
        <authorList>
            <person name="Jin M.S."/>
            <person name="Han D.M."/>
            <person name="Kim H.M."/>
            <person name="Jeon C.O."/>
        </authorList>
    </citation>
    <scope>NUCLEOTIDE SEQUENCE [LARGE SCALE GENOMIC DNA]</scope>
    <source>
        <strain evidence="2 3">G1-23</strain>
    </source>
</reference>
<evidence type="ECO:0000313" key="3">
    <source>
        <dbReference type="Proteomes" id="UP001521137"/>
    </source>
</evidence>
<evidence type="ECO:0000256" key="1">
    <source>
        <dbReference type="SAM" id="Phobius"/>
    </source>
</evidence>
<organism evidence="2 3">
    <name type="scientific">Paraglaciecola algarum</name>
    <dbReference type="NCBI Taxonomy" id="3050085"/>
    <lineage>
        <taxon>Bacteria</taxon>
        <taxon>Pseudomonadati</taxon>
        <taxon>Pseudomonadota</taxon>
        <taxon>Gammaproteobacteria</taxon>
        <taxon>Alteromonadales</taxon>
        <taxon>Alteromonadaceae</taxon>
        <taxon>Paraglaciecola</taxon>
    </lineage>
</organism>
<dbReference type="EMBL" id="JAKGAS010000004">
    <property type="protein sequence ID" value="MCF2948321.1"/>
    <property type="molecule type" value="Genomic_DNA"/>
</dbReference>
<accession>A0ABS9D617</accession>
<feature type="transmembrane region" description="Helical" evidence="1">
    <location>
        <begin position="63"/>
        <end position="83"/>
    </location>
</feature>